<comment type="similarity">
    <text evidence="3">Belongs to the flavoredoxin family.</text>
</comment>
<gene>
    <name evidence="5" type="ORF">AACH06_19640</name>
</gene>
<dbReference type="GO" id="GO:0016491">
    <property type="term" value="F:oxidoreductase activity"/>
    <property type="evidence" value="ECO:0007669"/>
    <property type="project" value="UniProtKB-KW"/>
</dbReference>
<keyword evidence="5" id="KW-0560">Oxidoreductase</keyword>
<keyword evidence="6" id="KW-1185">Reference proteome</keyword>
<comment type="cofactor">
    <cofactor evidence="1">
        <name>FMN</name>
        <dbReference type="ChEBI" id="CHEBI:58210"/>
    </cofactor>
</comment>
<dbReference type="PANTHER" id="PTHR43567">
    <property type="entry name" value="FLAVOREDOXIN-RELATED-RELATED"/>
    <property type="match status" value="1"/>
</dbReference>
<reference evidence="5 6" key="1">
    <citation type="submission" date="2024-04" db="EMBL/GenBank/DDBJ databases">
        <title>Novel species of the genus Ideonella isolated from streams.</title>
        <authorList>
            <person name="Lu H."/>
        </authorList>
    </citation>
    <scope>NUCLEOTIDE SEQUENCE [LARGE SCALE GENOMIC DNA]</scope>
    <source>
        <strain evidence="5 6">DXS29W</strain>
    </source>
</reference>
<dbReference type="EC" id="1.5.1.-" evidence="5"/>
<name>A0ABU9BSU8_9BURK</name>
<evidence type="ECO:0000259" key="4">
    <source>
        <dbReference type="Pfam" id="PF01613"/>
    </source>
</evidence>
<organism evidence="5 6">
    <name type="scientific">Ideonella lacteola</name>
    <dbReference type="NCBI Taxonomy" id="2984193"/>
    <lineage>
        <taxon>Bacteria</taxon>
        <taxon>Pseudomonadati</taxon>
        <taxon>Pseudomonadota</taxon>
        <taxon>Betaproteobacteria</taxon>
        <taxon>Burkholderiales</taxon>
        <taxon>Sphaerotilaceae</taxon>
        <taxon>Ideonella</taxon>
    </lineage>
</organism>
<dbReference type="InterPro" id="IPR052174">
    <property type="entry name" value="Flavoredoxin"/>
</dbReference>
<dbReference type="RefSeq" id="WP_341427463.1">
    <property type="nucleotide sequence ID" value="NZ_JBBUTG010000013.1"/>
</dbReference>
<dbReference type="InterPro" id="IPR012349">
    <property type="entry name" value="Split_barrel_FMN-bd"/>
</dbReference>
<dbReference type="Pfam" id="PF01613">
    <property type="entry name" value="Flavin_Reduct"/>
    <property type="match status" value="1"/>
</dbReference>
<dbReference type="EMBL" id="JBBUTG010000013">
    <property type="protein sequence ID" value="MEK8033042.1"/>
    <property type="molecule type" value="Genomic_DNA"/>
</dbReference>
<comment type="caution">
    <text evidence="5">The sequence shown here is derived from an EMBL/GenBank/DDBJ whole genome shotgun (WGS) entry which is preliminary data.</text>
</comment>
<evidence type="ECO:0000256" key="3">
    <source>
        <dbReference type="ARBA" id="ARBA00038054"/>
    </source>
</evidence>
<accession>A0ABU9BSU8</accession>
<dbReference type="Gene3D" id="2.30.110.10">
    <property type="entry name" value="Electron Transport, Fmn-binding Protein, Chain A"/>
    <property type="match status" value="1"/>
</dbReference>
<evidence type="ECO:0000313" key="5">
    <source>
        <dbReference type="EMBL" id="MEK8033042.1"/>
    </source>
</evidence>
<evidence type="ECO:0000313" key="6">
    <source>
        <dbReference type="Proteomes" id="UP001371218"/>
    </source>
</evidence>
<evidence type="ECO:0000256" key="2">
    <source>
        <dbReference type="ARBA" id="ARBA00022630"/>
    </source>
</evidence>
<protein>
    <submittedName>
        <fullName evidence="5">Flavin reductase family protein</fullName>
        <ecNumber evidence="5">1.5.1.-</ecNumber>
    </submittedName>
</protein>
<dbReference type="SUPFAM" id="SSF50475">
    <property type="entry name" value="FMN-binding split barrel"/>
    <property type="match status" value="1"/>
</dbReference>
<feature type="domain" description="Flavin reductase like" evidence="4">
    <location>
        <begin position="12"/>
        <end position="156"/>
    </location>
</feature>
<dbReference type="Proteomes" id="UP001371218">
    <property type="component" value="Unassembled WGS sequence"/>
</dbReference>
<dbReference type="PANTHER" id="PTHR43567:SF1">
    <property type="entry name" value="FLAVOREDOXIN"/>
    <property type="match status" value="1"/>
</dbReference>
<sequence>MHQTREPSILYFGTPVVVISTLNDDGTPNLAPMSSAFWLGWRCVLGLGASSQTAGNLRRRRECVLNLPSQHLVTEVDRLALTTGAHPVPAFKAARGYRHVADKFAAAGLHPQASTTVAPPRVQECPVQMEAVVEAIHGVADDDERLRGHILNIEVRVQRIHLHPSILMDGHTDRVDPDKWRPLIMSFQKFYGLGDQQLRSSTLSSIPEAAYRSPDVDRARLAPSIVQPARQLSPADALACDEASE</sequence>
<dbReference type="InterPro" id="IPR002563">
    <property type="entry name" value="Flavin_Rdtase-like_dom"/>
</dbReference>
<evidence type="ECO:0000256" key="1">
    <source>
        <dbReference type="ARBA" id="ARBA00001917"/>
    </source>
</evidence>
<keyword evidence="2" id="KW-0285">Flavoprotein</keyword>
<proteinExistence type="inferred from homology"/>